<evidence type="ECO:0000256" key="4">
    <source>
        <dbReference type="ARBA" id="ARBA00017632"/>
    </source>
</evidence>
<reference evidence="19 20" key="1">
    <citation type="submission" date="2018-10" db="EMBL/GenBank/DDBJ databases">
        <title>Genomic Encyclopedia of Type Strains, Phase IV (KMG-IV): sequencing the most valuable type-strain genomes for metagenomic binning, comparative biology and taxonomic classification.</title>
        <authorList>
            <person name="Goeker M."/>
        </authorList>
    </citation>
    <scope>NUCLEOTIDE SEQUENCE [LARGE SCALE GENOMIC DNA]</scope>
    <source>
        <strain evidence="19 20">DSM 22228</strain>
    </source>
</reference>
<name>A0A495RHE7_9GAMM</name>
<dbReference type="PROSITE" id="PS00469">
    <property type="entry name" value="NDPK"/>
    <property type="match status" value="1"/>
</dbReference>
<evidence type="ECO:0000256" key="11">
    <source>
        <dbReference type="ARBA" id="ARBA00022840"/>
    </source>
</evidence>
<keyword evidence="7 14" id="KW-0808">Transferase</keyword>
<accession>A0A495RHE7</accession>
<dbReference type="GO" id="GO:0006228">
    <property type="term" value="P:UTP biosynthetic process"/>
    <property type="evidence" value="ECO:0007669"/>
    <property type="project" value="UniProtKB-UniRule"/>
</dbReference>
<keyword evidence="12 14" id="KW-0460">Magnesium</keyword>
<dbReference type="Gene3D" id="3.30.70.141">
    <property type="entry name" value="Nucleoside diphosphate kinase-like domain"/>
    <property type="match status" value="1"/>
</dbReference>
<comment type="caution">
    <text evidence="19">The sequence shown here is derived from an EMBL/GenBank/DDBJ whole genome shotgun (WGS) entry which is preliminary data.</text>
</comment>
<dbReference type="AlphaFoldDB" id="A0A495RHE7"/>
<evidence type="ECO:0000256" key="7">
    <source>
        <dbReference type="ARBA" id="ARBA00022679"/>
    </source>
</evidence>
<feature type="active site" description="Pros-phosphohistidine intermediate" evidence="14 15">
    <location>
        <position position="117"/>
    </location>
</feature>
<evidence type="ECO:0000256" key="9">
    <source>
        <dbReference type="ARBA" id="ARBA00022741"/>
    </source>
</evidence>
<comment type="catalytic activity">
    <reaction evidence="14 17">
        <text>a 2'-deoxyribonucleoside 5'-diphosphate + ATP = a 2'-deoxyribonucleoside 5'-triphosphate + ADP</text>
        <dbReference type="Rhea" id="RHEA:44640"/>
        <dbReference type="ChEBI" id="CHEBI:30616"/>
        <dbReference type="ChEBI" id="CHEBI:61560"/>
        <dbReference type="ChEBI" id="CHEBI:73316"/>
        <dbReference type="ChEBI" id="CHEBI:456216"/>
        <dbReference type="EC" id="2.7.4.6"/>
    </reaction>
</comment>
<dbReference type="HAMAP" id="MF_00451">
    <property type="entry name" value="NDP_kinase"/>
    <property type="match status" value="1"/>
</dbReference>
<keyword evidence="5 14" id="KW-0963">Cytoplasm</keyword>
<evidence type="ECO:0000256" key="6">
    <source>
        <dbReference type="ARBA" id="ARBA00022553"/>
    </source>
</evidence>
<evidence type="ECO:0000313" key="19">
    <source>
        <dbReference type="EMBL" id="RKS86849.1"/>
    </source>
</evidence>
<evidence type="ECO:0000256" key="12">
    <source>
        <dbReference type="ARBA" id="ARBA00022842"/>
    </source>
</evidence>
<dbReference type="PANTHER" id="PTHR46161">
    <property type="entry name" value="NUCLEOSIDE DIPHOSPHATE KINASE"/>
    <property type="match status" value="1"/>
</dbReference>
<comment type="catalytic activity">
    <reaction evidence="14">
        <text>a ribonucleoside 5'-diphosphate + ATP = a ribonucleoside 5'-triphosphate + ADP</text>
        <dbReference type="Rhea" id="RHEA:18113"/>
        <dbReference type="ChEBI" id="CHEBI:30616"/>
        <dbReference type="ChEBI" id="CHEBI:57930"/>
        <dbReference type="ChEBI" id="CHEBI:61557"/>
        <dbReference type="ChEBI" id="CHEBI:456216"/>
        <dbReference type="EC" id="2.7.4.6"/>
    </reaction>
</comment>
<dbReference type="CDD" id="cd04413">
    <property type="entry name" value="NDPk_I"/>
    <property type="match status" value="1"/>
</dbReference>
<dbReference type="SMART" id="SM00562">
    <property type="entry name" value="NDK"/>
    <property type="match status" value="1"/>
</dbReference>
<dbReference type="InterPro" id="IPR001564">
    <property type="entry name" value="Nucleoside_diP_kinase"/>
</dbReference>
<keyword evidence="13 14" id="KW-0546">Nucleotide metabolism</keyword>
<evidence type="ECO:0000256" key="13">
    <source>
        <dbReference type="ARBA" id="ARBA00023080"/>
    </source>
</evidence>
<evidence type="ECO:0000256" key="8">
    <source>
        <dbReference type="ARBA" id="ARBA00022723"/>
    </source>
</evidence>
<comment type="subunit">
    <text evidence="14">Homotetramer.</text>
</comment>
<keyword evidence="9 14" id="KW-0547">Nucleotide-binding</keyword>
<comment type="function">
    <text evidence="14">Major role in the synthesis of nucleoside triphosphates other than ATP. The ATP gamma phosphate is transferred to the NDP beta phosphate via a ping-pong mechanism, using a phosphorylated active-site intermediate.</text>
</comment>
<dbReference type="Pfam" id="PF00334">
    <property type="entry name" value="NDK"/>
    <property type="match status" value="1"/>
</dbReference>
<dbReference type="InterPro" id="IPR034907">
    <property type="entry name" value="NDK-like_dom"/>
</dbReference>
<dbReference type="GO" id="GO:0046872">
    <property type="term" value="F:metal ion binding"/>
    <property type="evidence" value="ECO:0007669"/>
    <property type="project" value="UniProtKB-KW"/>
</dbReference>
<dbReference type="GO" id="GO:0006183">
    <property type="term" value="P:GTP biosynthetic process"/>
    <property type="evidence" value="ECO:0007669"/>
    <property type="project" value="UniProtKB-UniRule"/>
</dbReference>
<evidence type="ECO:0000256" key="1">
    <source>
        <dbReference type="ARBA" id="ARBA00004496"/>
    </source>
</evidence>
<feature type="binding site" evidence="14 15">
    <location>
        <position position="59"/>
    </location>
    <ligand>
        <name>ATP</name>
        <dbReference type="ChEBI" id="CHEBI:30616"/>
    </ligand>
</feature>
<dbReference type="InterPro" id="IPR023005">
    <property type="entry name" value="Nucleoside_diP_kinase_AS"/>
</dbReference>
<feature type="binding site" evidence="14 15">
    <location>
        <position position="114"/>
    </location>
    <ligand>
        <name>ATP</name>
        <dbReference type="ChEBI" id="CHEBI:30616"/>
    </ligand>
</feature>
<feature type="binding site" evidence="14 15">
    <location>
        <position position="87"/>
    </location>
    <ligand>
        <name>ATP</name>
        <dbReference type="ChEBI" id="CHEBI:30616"/>
    </ligand>
</feature>
<dbReference type="GO" id="GO:0004550">
    <property type="term" value="F:nucleoside diphosphate kinase activity"/>
    <property type="evidence" value="ECO:0007669"/>
    <property type="project" value="UniProtKB-UniRule"/>
</dbReference>
<dbReference type="EMBL" id="RBWY01000001">
    <property type="protein sequence ID" value="RKS86849.1"/>
    <property type="molecule type" value="Genomic_DNA"/>
</dbReference>
<evidence type="ECO:0000256" key="3">
    <source>
        <dbReference type="ARBA" id="ARBA00012966"/>
    </source>
</evidence>
<evidence type="ECO:0000256" key="2">
    <source>
        <dbReference type="ARBA" id="ARBA00008142"/>
    </source>
</evidence>
<dbReference type="PANTHER" id="PTHR46161:SF3">
    <property type="entry name" value="NUCLEOSIDE DIPHOSPHATE KINASE DDB_G0292928-RELATED"/>
    <property type="match status" value="1"/>
</dbReference>
<dbReference type="FunFam" id="3.30.70.141:FF:000001">
    <property type="entry name" value="Nucleoside diphosphate kinase"/>
    <property type="match status" value="1"/>
</dbReference>
<evidence type="ECO:0000256" key="17">
    <source>
        <dbReference type="RuleBase" id="RU004013"/>
    </source>
</evidence>
<organism evidence="19 20">
    <name type="scientific">Orbus hercynius</name>
    <dbReference type="NCBI Taxonomy" id="593135"/>
    <lineage>
        <taxon>Bacteria</taxon>
        <taxon>Pseudomonadati</taxon>
        <taxon>Pseudomonadota</taxon>
        <taxon>Gammaproteobacteria</taxon>
        <taxon>Orbales</taxon>
        <taxon>Orbaceae</taxon>
        <taxon>Orbus</taxon>
    </lineage>
</organism>
<dbReference type="Proteomes" id="UP000278542">
    <property type="component" value="Unassembled WGS sequence"/>
</dbReference>
<gene>
    <name evidence="14" type="primary">ndk</name>
    <name evidence="19" type="ORF">DES39_0052</name>
</gene>
<dbReference type="RefSeq" id="WP_121143776.1">
    <property type="nucleotide sequence ID" value="NZ_RBWY01000001.1"/>
</dbReference>
<sequence length="140" mass="15601">MSAERTLSIIKPNAVKKRLIGKIEERLVQAKLDIIAMKMVHLTKEQAEGFYAEHQGKPFFDGLVRFMTSGPVVVQVLTGENAICRYREVMGATDLAKALAGTLRYDFADSITENAVHGSDSPQSAEREIAYFFADDEIFD</sequence>
<dbReference type="GO" id="GO:0005524">
    <property type="term" value="F:ATP binding"/>
    <property type="evidence" value="ECO:0007669"/>
    <property type="project" value="UniProtKB-UniRule"/>
</dbReference>
<comment type="cofactor">
    <cofactor evidence="14">
        <name>Mg(2+)</name>
        <dbReference type="ChEBI" id="CHEBI:18420"/>
    </cofactor>
</comment>
<dbReference type="EC" id="2.7.4.6" evidence="3 14"/>
<dbReference type="PROSITE" id="PS51374">
    <property type="entry name" value="NDPK_LIKE"/>
    <property type="match status" value="1"/>
</dbReference>
<keyword evidence="8 14" id="KW-0479">Metal-binding</keyword>
<comment type="subcellular location">
    <subcellularLocation>
        <location evidence="1 14">Cytoplasm</location>
    </subcellularLocation>
</comment>
<dbReference type="NCBIfam" id="NF001908">
    <property type="entry name" value="PRK00668.1"/>
    <property type="match status" value="1"/>
</dbReference>
<dbReference type="GO" id="GO:0006241">
    <property type="term" value="P:CTP biosynthetic process"/>
    <property type="evidence" value="ECO:0007669"/>
    <property type="project" value="UniProtKB-UniRule"/>
</dbReference>
<keyword evidence="10 14" id="KW-0418">Kinase</keyword>
<dbReference type="InterPro" id="IPR036850">
    <property type="entry name" value="NDK-like_dom_sf"/>
</dbReference>
<protein>
    <recommendedName>
        <fullName evidence="4 14">Nucleoside diphosphate kinase</fullName>
        <shortName evidence="14">NDK</shortName>
        <shortName evidence="14">NDP kinase</shortName>
        <ecNumber evidence="3 14">2.7.4.6</ecNumber>
    </recommendedName>
    <alternativeName>
        <fullName evidence="14">Nucleoside-2-P kinase</fullName>
    </alternativeName>
</protein>
<proteinExistence type="inferred from homology"/>
<dbReference type="SUPFAM" id="SSF54919">
    <property type="entry name" value="Nucleoside diphosphate kinase, NDK"/>
    <property type="match status" value="1"/>
</dbReference>
<evidence type="ECO:0000256" key="15">
    <source>
        <dbReference type="PROSITE-ProRule" id="PRU00706"/>
    </source>
</evidence>
<dbReference type="PRINTS" id="PR01243">
    <property type="entry name" value="NUCDPKINASE"/>
</dbReference>
<keyword evidence="20" id="KW-1185">Reference proteome</keyword>
<feature type="binding site" evidence="14 15">
    <location>
        <position position="11"/>
    </location>
    <ligand>
        <name>ATP</name>
        <dbReference type="ChEBI" id="CHEBI:30616"/>
    </ligand>
</feature>
<evidence type="ECO:0000256" key="14">
    <source>
        <dbReference type="HAMAP-Rule" id="MF_00451"/>
    </source>
</evidence>
<evidence type="ECO:0000259" key="18">
    <source>
        <dbReference type="SMART" id="SM00562"/>
    </source>
</evidence>
<keyword evidence="11 14" id="KW-0067">ATP-binding</keyword>
<feature type="domain" description="Nucleoside diphosphate kinase-like" evidence="18">
    <location>
        <begin position="3"/>
        <end position="140"/>
    </location>
</feature>
<comment type="similarity">
    <text evidence="2 14 15 16">Belongs to the NDK family.</text>
</comment>
<evidence type="ECO:0000313" key="20">
    <source>
        <dbReference type="Proteomes" id="UP000278542"/>
    </source>
</evidence>
<dbReference type="OrthoDB" id="9801161at2"/>
<evidence type="ECO:0000256" key="5">
    <source>
        <dbReference type="ARBA" id="ARBA00022490"/>
    </source>
</evidence>
<keyword evidence="6 14" id="KW-0597">Phosphoprotein</keyword>
<dbReference type="GO" id="GO:0005737">
    <property type="term" value="C:cytoplasm"/>
    <property type="evidence" value="ECO:0007669"/>
    <property type="project" value="UniProtKB-SubCell"/>
</dbReference>
<feature type="binding site" evidence="14 15">
    <location>
        <position position="93"/>
    </location>
    <ligand>
        <name>ATP</name>
        <dbReference type="ChEBI" id="CHEBI:30616"/>
    </ligand>
</feature>
<evidence type="ECO:0000256" key="10">
    <source>
        <dbReference type="ARBA" id="ARBA00022777"/>
    </source>
</evidence>
<feature type="binding site" evidence="14 15">
    <location>
        <position position="104"/>
    </location>
    <ligand>
        <name>ATP</name>
        <dbReference type="ChEBI" id="CHEBI:30616"/>
    </ligand>
</feature>
<evidence type="ECO:0000256" key="16">
    <source>
        <dbReference type="RuleBase" id="RU004011"/>
    </source>
</evidence>